<comment type="subcellular location">
    <subcellularLocation>
        <location evidence="5">Nucleus</location>
    </subcellularLocation>
</comment>
<feature type="compositionally biased region" description="Low complexity" evidence="6">
    <location>
        <begin position="118"/>
        <end position="146"/>
    </location>
</feature>
<dbReference type="PANTHER" id="PTHR12322:SF53">
    <property type="entry name" value="DOUBLESEX-MAB RELATED 11E"/>
    <property type="match status" value="1"/>
</dbReference>
<dbReference type="GO" id="GO:0005634">
    <property type="term" value="C:nucleus"/>
    <property type="evidence" value="ECO:0007669"/>
    <property type="project" value="UniProtKB-SubCell"/>
</dbReference>
<dbReference type="GO" id="GO:0007548">
    <property type="term" value="P:sex differentiation"/>
    <property type="evidence" value="ECO:0007669"/>
    <property type="project" value="TreeGrafter"/>
</dbReference>
<dbReference type="GO" id="GO:0000981">
    <property type="term" value="F:DNA-binding transcription factor activity, RNA polymerase II-specific"/>
    <property type="evidence" value="ECO:0007669"/>
    <property type="project" value="TreeGrafter"/>
</dbReference>
<feature type="compositionally biased region" description="Polar residues" evidence="6">
    <location>
        <begin position="398"/>
        <end position="408"/>
    </location>
</feature>
<keyword evidence="2 5" id="KW-0862">Zinc</keyword>
<evidence type="ECO:0000256" key="4">
    <source>
        <dbReference type="ARBA" id="ARBA00023242"/>
    </source>
</evidence>
<dbReference type="InterPro" id="IPR001275">
    <property type="entry name" value="DM_DNA-bd"/>
</dbReference>
<dbReference type="SMART" id="SM00301">
    <property type="entry name" value="DM"/>
    <property type="match status" value="1"/>
</dbReference>
<dbReference type="PROSITE" id="PS40000">
    <property type="entry name" value="DM_1"/>
    <property type="match status" value="1"/>
</dbReference>
<evidence type="ECO:0000259" key="7">
    <source>
        <dbReference type="PROSITE" id="PS50809"/>
    </source>
</evidence>
<proteinExistence type="evidence at transcript level"/>
<feature type="domain" description="DM" evidence="7">
    <location>
        <begin position="62"/>
        <end position="109"/>
    </location>
</feature>
<feature type="region of interest" description="Disordered" evidence="6">
    <location>
        <begin position="493"/>
        <end position="518"/>
    </location>
</feature>
<dbReference type="PROSITE" id="PS50809">
    <property type="entry name" value="DM_2"/>
    <property type="match status" value="1"/>
</dbReference>
<dbReference type="EMBL" id="MH636338">
    <property type="protein sequence ID" value="QBS13812.1"/>
    <property type="molecule type" value="mRNA"/>
</dbReference>
<feature type="compositionally biased region" description="Low complexity" evidence="6">
    <location>
        <begin position="25"/>
        <end position="43"/>
    </location>
</feature>
<keyword evidence="3 5" id="KW-0238">DNA-binding</keyword>
<dbReference type="GO" id="GO:0000978">
    <property type="term" value="F:RNA polymerase II cis-regulatory region sequence-specific DNA binding"/>
    <property type="evidence" value="ECO:0007669"/>
    <property type="project" value="TreeGrafter"/>
</dbReference>
<reference evidence="8" key="1">
    <citation type="submission" date="2018-07" db="EMBL/GenBank/DDBJ databases">
        <authorList>
            <person name="Wang Y."/>
        </authorList>
    </citation>
    <scope>NUCLEOTIDE SEQUENCE</scope>
</reference>
<feature type="DNA-binding region" description="DM" evidence="5">
    <location>
        <begin position="62"/>
        <end position="109"/>
    </location>
</feature>
<dbReference type="AlphaFoldDB" id="A0A6B7GBC7"/>
<evidence type="ECO:0000256" key="6">
    <source>
        <dbReference type="SAM" id="MobiDB-lite"/>
    </source>
</evidence>
<feature type="compositionally biased region" description="Polar residues" evidence="6">
    <location>
        <begin position="364"/>
        <end position="378"/>
    </location>
</feature>
<evidence type="ECO:0000313" key="8">
    <source>
        <dbReference type="EMBL" id="QBS13812.1"/>
    </source>
</evidence>
<feature type="compositionally biased region" description="Polar residues" evidence="6">
    <location>
        <begin position="494"/>
        <end position="518"/>
    </location>
</feature>
<dbReference type="InterPro" id="IPR036407">
    <property type="entry name" value="DM_DNA-bd_sf"/>
</dbReference>
<dbReference type="SMR" id="A0A6B7GBC7"/>
<organism evidence="8">
    <name type="scientific">Macrobrachium nipponense</name>
    <name type="common">Oriental river shrimp</name>
    <name type="synonym">Palaemon nipponensis</name>
    <dbReference type="NCBI Taxonomy" id="159736"/>
    <lineage>
        <taxon>Eukaryota</taxon>
        <taxon>Metazoa</taxon>
        <taxon>Ecdysozoa</taxon>
        <taxon>Arthropoda</taxon>
        <taxon>Crustacea</taxon>
        <taxon>Multicrustacea</taxon>
        <taxon>Malacostraca</taxon>
        <taxon>Eumalacostraca</taxon>
        <taxon>Eucarida</taxon>
        <taxon>Decapoda</taxon>
        <taxon>Pleocyemata</taxon>
        <taxon>Caridea</taxon>
        <taxon>Palaemonoidea</taxon>
        <taxon>Palaemonidae</taxon>
        <taxon>Macrobrachium</taxon>
    </lineage>
</organism>
<keyword evidence="4 5" id="KW-0539">Nucleus</keyword>
<evidence type="ECO:0000256" key="1">
    <source>
        <dbReference type="ARBA" id="ARBA00022723"/>
    </source>
</evidence>
<feature type="compositionally biased region" description="Low complexity" evidence="6">
    <location>
        <begin position="413"/>
        <end position="422"/>
    </location>
</feature>
<name>A0A6B7GBC7_MACNP</name>
<sequence length="538" mass="57506">MSAEGDCFTAIGSIPPEGTSPPPHHTSSSASPASSSTSSASSPSHKRACVSSARRLLRTPKCARCRNHGVVSCLKGHKKLCRWRDCRCANCLLVVERQRVMAAQVALRRQQASENREGSSATPSGSVTASSTTTTTVTSETSSAGARQESQATLAARAKLKSAEALLAQKRLYQRHLRSLQQSALARDLMSNLRQRLGREWRIPPYLSERQRKRRAFADRDLESVMMQREAILAQSAQLVVAHQAHIPPEWTPHVALLPVHLQEALRMHPQPAHALLQLVVDACGGDRDRALQYLSTPPPPVIPAATLTPPSTHEDVCGGVGGGKFATHELPSRFLQLSLAAAATTTAAPTALSLVSDATSVGTVPSLITSPTGSAFTVVSRDTGRESPESSCSSPPIQTHPTSSSPHDLSRMDSPPSSLPRSPEEHHLHLTSSTTLSLSERPPTPPSTNMTSPPSSPVGGDYTHSIASTLTPEYSPKSYAKTFRGSPFDIPSLTRTPISVPCSTPTDRSQSTHTTTYPTPRKAIISFSVESIIGKQA</sequence>
<keyword evidence="1 5" id="KW-0479">Metal-binding</keyword>
<accession>A0A6B7GBC7</accession>
<dbReference type="Pfam" id="PF00751">
    <property type="entry name" value="DM"/>
    <property type="match status" value="1"/>
</dbReference>
<dbReference type="InterPro" id="IPR026607">
    <property type="entry name" value="DMRT"/>
</dbReference>
<evidence type="ECO:0000256" key="3">
    <source>
        <dbReference type="ARBA" id="ARBA00023125"/>
    </source>
</evidence>
<protein>
    <submittedName>
        <fullName evidence="8">Doublesex and mab-3 related transcription factor 11E (Dmrt11E)</fullName>
    </submittedName>
</protein>
<evidence type="ECO:0000256" key="5">
    <source>
        <dbReference type="PROSITE-ProRule" id="PRU00070"/>
    </source>
</evidence>
<feature type="region of interest" description="Disordered" evidence="6">
    <location>
        <begin position="1"/>
        <end position="47"/>
    </location>
</feature>
<feature type="compositionally biased region" description="Low complexity" evidence="6">
    <location>
        <begin position="431"/>
        <end position="454"/>
    </location>
</feature>
<dbReference type="FunFam" id="4.10.1040.10:FF:000001">
    <property type="entry name" value="doublesex- and mab-3-related transcription factor 1"/>
    <property type="match status" value="1"/>
</dbReference>
<dbReference type="PANTHER" id="PTHR12322">
    <property type="entry name" value="DOUBLESEX AND MAB-3 RELATED TRANSCRIPTION FACTOR DMRT"/>
    <property type="match status" value="1"/>
</dbReference>
<dbReference type="Gene3D" id="4.10.1040.10">
    <property type="entry name" value="DM DNA-binding domain"/>
    <property type="match status" value="1"/>
</dbReference>
<feature type="region of interest" description="Disordered" evidence="6">
    <location>
        <begin position="109"/>
        <end position="150"/>
    </location>
</feature>
<feature type="region of interest" description="Disordered" evidence="6">
    <location>
        <begin position="364"/>
        <end position="467"/>
    </location>
</feature>
<evidence type="ECO:0000256" key="2">
    <source>
        <dbReference type="ARBA" id="ARBA00022833"/>
    </source>
</evidence>
<dbReference type="SUPFAM" id="SSF82927">
    <property type="entry name" value="Cysteine-rich DNA binding domain, (DM domain)"/>
    <property type="match status" value="1"/>
</dbReference>
<dbReference type="GO" id="GO:0046872">
    <property type="term" value="F:metal ion binding"/>
    <property type="evidence" value="ECO:0007669"/>
    <property type="project" value="UniProtKB-KW"/>
</dbReference>